<dbReference type="Pfam" id="PF00271">
    <property type="entry name" value="Helicase_C"/>
    <property type="match status" value="1"/>
</dbReference>
<evidence type="ECO:0000256" key="5">
    <source>
        <dbReference type="ARBA" id="ARBA00022806"/>
    </source>
</evidence>
<dbReference type="InterPro" id="IPR001650">
    <property type="entry name" value="Helicase_C-like"/>
</dbReference>
<evidence type="ECO:0000256" key="8">
    <source>
        <dbReference type="SAM" id="MobiDB-lite"/>
    </source>
</evidence>
<keyword evidence="3" id="KW-0547">Nucleotide-binding</keyword>
<evidence type="ECO:0000256" key="4">
    <source>
        <dbReference type="ARBA" id="ARBA00022801"/>
    </source>
</evidence>
<feature type="domain" description="Helicase C-terminal" evidence="10">
    <location>
        <begin position="508"/>
        <end position="702"/>
    </location>
</feature>
<dbReference type="PROSITE" id="PS51192">
    <property type="entry name" value="HELICASE_ATP_BIND_1"/>
    <property type="match status" value="1"/>
</dbReference>
<dbReference type="GO" id="GO:0005524">
    <property type="term" value="F:ATP binding"/>
    <property type="evidence" value="ECO:0007669"/>
    <property type="project" value="UniProtKB-KW"/>
</dbReference>
<dbReference type="WBParaSite" id="SMTH1_41540.1">
    <property type="protein sequence ID" value="SMTH1_41540.1"/>
    <property type="gene ID" value="SMTH1_41540"/>
</dbReference>
<proteinExistence type="inferred from homology"/>
<keyword evidence="7" id="KW-0539">Nucleus</keyword>
<feature type="domain" description="Helicase ATP-binding" evidence="9">
    <location>
        <begin position="143"/>
        <end position="314"/>
    </location>
</feature>
<evidence type="ECO:0000256" key="1">
    <source>
        <dbReference type="ARBA" id="ARBA00004123"/>
    </source>
</evidence>
<name>A0AA85B9R3_9TREM</name>
<reference evidence="12" key="1">
    <citation type="submission" date="2023-11" db="UniProtKB">
        <authorList>
            <consortium name="WormBaseParasite"/>
        </authorList>
    </citation>
    <scope>IDENTIFICATION</scope>
</reference>
<evidence type="ECO:0000313" key="11">
    <source>
        <dbReference type="Proteomes" id="UP000050791"/>
    </source>
</evidence>
<dbReference type="GO" id="GO:0000400">
    <property type="term" value="F:four-way junction DNA binding"/>
    <property type="evidence" value="ECO:0007669"/>
    <property type="project" value="TreeGrafter"/>
</dbReference>
<dbReference type="Gene3D" id="3.40.50.300">
    <property type="entry name" value="P-loop containing nucleotide triphosphate hydrolases"/>
    <property type="match status" value="2"/>
</dbReference>
<sequence length="1411" mass="159214">MIAKLFTSTKTLQACSDYPLFFMKQTSLLRSWTNLIPSRPIISDNHASTVNSSSKTLKSVDSDDIFAANILDKSNNVPESNTNSHENEVCENAQIIIDALERKPVVYHPTANDSEHLEGFDVDAGVEWIYPSDSSIRKYQLNIIEQCLYKNTLVCLPTGLGKTFIAAVVIYNFFRWYPTGRFVFMAPTRPLVTQQLTSCSEFIGPLEENIAEVTGSIAQTKRKTIWSTYRVLFLTPQVLMNDLQTGVCPANSIRLLIFDEAHKATGNHAYCQVLRILTNPPYTHRQFRIVALSATPAADIEGVQTLIANLLISHLELRTDTSADVRPYTQHRELEAVVVPLGPELTRYRNQLIECIRVPLDRLYQRRALSECYGDLRPEKLAKYTVIKAREKWSSQTSSSINSTENSSIQCDFAVVICLLHGLELLVQHGLRPLYRYLEGVYSGNRASPLVRSQLNRLPNMNHLWIELAQRFGMNVECTDGTWRQELIHTDLLHSQAPFLAGHPKLDKLRDVLLSHFEDGKNTHERSSTRVIVFTQFRDSVEEIMHMLKPLRPLIRPASFIGQGTRVNGSPQLNNHESPSLKNPRLSNAQGGISQRDQIRVMDGFRSGVYNTLVSTCVGEEGIDVGQVDLIVCFDASKSPIQLMQRQGRTGRKRLGRIVVLLTEGREERNHAVSIARTSSVHKALLEGNAYCKLAFYPHNPRMVPIGVHPKLQFKCLRTEKFFTNQISGQKQPGVQKKSSYEDIYRLHAESVKLDRLHIRLYPPSLGRIQHISKFDDVDTFNSDHPTVTDIYNLTSQERLAVFRETMQSSLIPGSNVGSSSSSQHLMSILRLVEMHRRSMTQLSYHALGIRKIDINTKMSELLKISSSPPNSQLDFHSSSQCHHDLDELTTIKTTNTLPASEISNPVLDIIQDLRIVKGLVSNKVFFDPHLNELTDCTKQFTQILHNINANNHEPITMASLQTALNKWLEFMIDQNHSSPTISSSPKLNLKLSIENSLLEAINTELPNSEENTLTTKCLHTIDSQFHDKQLKDIVQTFSLPNTVISLAQSTPFGRSCVKPLIISSSSQVNPDEALALLENSTIHLDASTLLDEELTNPQLPTTTQSVIFAGSPFQQLSGFHKSVDLFTFETKLSLGTELGDIIKSTQTTEKMGTYSDVDRLKNGCFSTASNSSFDSQINWSPVEQVTEVLNTDDLLYSSSPIKLNNIETVPKNETKNNNSSETTDKELSGIFHESVSEFTLSNRLNKKVGIKNTKYAGSKLFLSQAECTSNESSDQLHSEDQDMYDDSFINDECANITCDSSRSDMKIYLQSIRSPQIFPGNVRNPWVSKRDILPKISENRDDMPNSFIFSQTPEQDEYQMDSFCVDDDDSFSLYKETPKLLASKPNRRRIRTGTQIQQSFFKLYINTRFP</sequence>
<organism evidence="11 12">
    <name type="scientific">Schistosoma mattheei</name>
    <dbReference type="NCBI Taxonomy" id="31246"/>
    <lineage>
        <taxon>Eukaryota</taxon>
        <taxon>Metazoa</taxon>
        <taxon>Spiralia</taxon>
        <taxon>Lophotrochozoa</taxon>
        <taxon>Platyhelminthes</taxon>
        <taxon>Trematoda</taxon>
        <taxon>Digenea</taxon>
        <taxon>Strigeidida</taxon>
        <taxon>Schistosomatoidea</taxon>
        <taxon>Schistosomatidae</taxon>
        <taxon>Schistosoma</taxon>
    </lineage>
</organism>
<dbReference type="GO" id="GO:0045003">
    <property type="term" value="P:double-strand break repair via synthesis-dependent strand annealing"/>
    <property type="evidence" value="ECO:0007669"/>
    <property type="project" value="TreeGrafter"/>
</dbReference>
<accession>A0AA85B9R3</accession>
<evidence type="ECO:0000259" key="9">
    <source>
        <dbReference type="PROSITE" id="PS51192"/>
    </source>
</evidence>
<dbReference type="InterPro" id="IPR011545">
    <property type="entry name" value="DEAD/DEAH_box_helicase_dom"/>
</dbReference>
<dbReference type="InterPro" id="IPR044749">
    <property type="entry name" value="FANCM_DEXDc"/>
</dbReference>
<evidence type="ECO:0000256" key="2">
    <source>
        <dbReference type="ARBA" id="ARBA00009889"/>
    </source>
</evidence>
<dbReference type="PROSITE" id="PS51194">
    <property type="entry name" value="HELICASE_CTER"/>
    <property type="match status" value="1"/>
</dbReference>
<evidence type="ECO:0000256" key="7">
    <source>
        <dbReference type="ARBA" id="ARBA00023242"/>
    </source>
</evidence>
<protein>
    <submittedName>
        <fullName evidence="12">Fanconi anemia group M protein</fullName>
    </submittedName>
</protein>
<evidence type="ECO:0000313" key="12">
    <source>
        <dbReference type="WBParaSite" id="SMTH1_41540.1"/>
    </source>
</evidence>
<comment type="subcellular location">
    <subcellularLocation>
        <location evidence="1">Nucleus</location>
    </subcellularLocation>
</comment>
<dbReference type="GO" id="GO:0009378">
    <property type="term" value="F:four-way junction helicase activity"/>
    <property type="evidence" value="ECO:0007669"/>
    <property type="project" value="TreeGrafter"/>
</dbReference>
<dbReference type="GO" id="GO:0016787">
    <property type="term" value="F:hydrolase activity"/>
    <property type="evidence" value="ECO:0007669"/>
    <property type="project" value="UniProtKB-KW"/>
</dbReference>
<keyword evidence="4" id="KW-0378">Hydrolase</keyword>
<dbReference type="PANTHER" id="PTHR14025:SF20">
    <property type="entry name" value="FANCONI ANEMIA GROUP M PROTEIN"/>
    <property type="match status" value="1"/>
</dbReference>
<dbReference type="CDD" id="cd12091">
    <property type="entry name" value="FANCM_ID"/>
    <property type="match status" value="1"/>
</dbReference>
<comment type="similarity">
    <text evidence="2">Belongs to the DEAD box helicase family. DEAH subfamily. FANCM sub-subfamily.</text>
</comment>
<dbReference type="InterPro" id="IPR027417">
    <property type="entry name" value="P-loop_NTPase"/>
</dbReference>
<dbReference type="CDD" id="cd18033">
    <property type="entry name" value="DEXDc_FANCM"/>
    <property type="match status" value="1"/>
</dbReference>
<evidence type="ECO:0000259" key="10">
    <source>
        <dbReference type="PROSITE" id="PS51194"/>
    </source>
</evidence>
<dbReference type="SMART" id="SM00487">
    <property type="entry name" value="DEXDc"/>
    <property type="match status" value="1"/>
</dbReference>
<dbReference type="FunFam" id="3.40.50.300:FF:000861">
    <property type="entry name" value="Fanconi anemia, complementation group M"/>
    <property type="match status" value="1"/>
</dbReference>
<dbReference type="GO" id="GO:0036297">
    <property type="term" value="P:interstrand cross-link repair"/>
    <property type="evidence" value="ECO:0007669"/>
    <property type="project" value="TreeGrafter"/>
</dbReference>
<dbReference type="GO" id="GO:0005634">
    <property type="term" value="C:nucleus"/>
    <property type="evidence" value="ECO:0007669"/>
    <property type="project" value="UniProtKB-SubCell"/>
</dbReference>
<dbReference type="InterPro" id="IPR014001">
    <property type="entry name" value="Helicase_ATP-bd"/>
</dbReference>
<dbReference type="Proteomes" id="UP000050791">
    <property type="component" value="Unassembled WGS sequence"/>
</dbReference>
<dbReference type="SUPFAM" id="SSF52540">
    <property type="entry name" value="P-loop containing nucleoside triphosphate hydrolases"/>
    <property type="match status" value="1"/>
</dbReference>
<dbReference type="GO" id="GO:0043138">
    <property type="term" value="F:3'-5' DNA helicase activity"/>
    <property type="evidence" value="ECO:0007669"/>
    <property type="project" value="InterPro"/>
</dbReference>
<dbReference type="SMART" id="SM00490">
    <property type="entry name" value="HELICc"/>
    <property type="match status" value="1"/>
</dbReference>
<dbReference type="InterPro" id="IPR039686">
    <property type="entry name" value="FANCM/Mph1-like_ID"/>
</dbReference>
<dbReference type="PANTHER" id="PTHR14025">
    <property type="entry name" value="FANCONI ANEMIA GROUP M FANCM FAMILY MEMBER"/>
    <property type="match status" value="1"/>
</dbReference>
<feature type="region of interest" description="Disordered" evidence="8">
    <location>
        <begin position="565"/>
        <end position="593"/>
    </location>
</feature>
<evidence type="ECO:0000256" key="3">
    <source>
        <dbReference type="ARBA" id="ARBA00022741"/>
    </source>
</evidence>
<dbReference type="Pfam" id="PF00270">
    <property type="entry name" value="DEAD"/>
    <property type="match status" value="1"/>
</dbReference>
<keyword evidence="5" id="KW-0347">Helicase</keyword>
<dbReference type="Gene3D" id="1.20.1320.20">
    <property type="entry name" value="hef helicase domain"/>
    <property type="match status" value="1"/>
</dbReference>
<keyword evidence="6" id="KW-0067">ATP-binding</keyword>
<evidence type="ECO:0000256" key="6">
    <source>
        <dbReference type="ARBA" id="ARBA00022840"/>
    </source>
</evidence>